<accession>A0ABT9RH06</accession>
<evidence type="ECO:0000259" key="3">
    <source>
        <dbReference type="SMART" id="SM01217"/>
    </source>
</evidence>
<dbReference type="InterPro" id="IPR026891">
    <property type="entry name" value="Fn3-like"/>
</dbReference>
<feature type="domain" description="Fibronectin type III-like" evidence="3">
    <location>
        <begin position="33"/>
        <end position="95"/>
    </location>
</feature>
<proteinExistence type="inferred from homology"/>
<name>A0ABT9RH06_9ACTN</name>
<protein>
    <recommendedName>
        <fullName evidence="3">Fibronectin type III-like domain-containing protein</fullName>
    </recommendedName>
</protein>
<dbReference type="RefSeq" id="WP_306870610.1">
    <property type="nucleotide sequence ID" value="NZ_JAUSRB010000002.1"/>
</dbReference>
<sequence length="113" mass="12275">MLDGQARGRHVVPGSPLSVRVRLRNTGGRAGRETVQVYLSRPETAVARPERWLAGYAPVEIEVDLPARAFQHWSAGRRAWHAEEGAFMVLAGRSAADLPLNATVRLAARAPIG</sequence>
<dbReference type="SMART" id="SM01217">
    <property type="entry name" value="Fn3_like"/>
    <property type="match status" value="1"/>
</dbReference>
<dbReference type="PANTHER" id="PTHR42715">
    <property type="entry name" value="BETA-GLUCOSIDASE"/>
    <property type="match status" value="1"/>
</dbReference>
<keyword evidence="5" id="KW-1185">Reference proteome</keyword>
<dbReference type="Proteomes" id="UP001230426">
    <property type="component" value="Unassembled WGS sequence"/>
</dbReference>
<gene>
    <name evidence="4" type="ORF">J2S55_007397</name>
</gene>
<comment type="caution">
    <text evidence="4">The sequence shown here is derived from an EMBL/GenBank/DDBJ whole genome shotgun (WGS) entry which is preliminary data.</text>
</comment>
<evidence type="ECO:0000313" key="5">
    <source>
        <dbReference type="Proteomes" id="UP001230426"/>
    </source>
</evidence>
<dbReference type="EMBL" id="JAUSRB010000002">
    <property type="protein sequence ID" value="MDP9868131.1"/>
    <property type="molecule type" value="Genomic_DNA"/>
</dbReference>
<dbReference type="Pfam" id="PF14310">
    <property type="entry name" value="Fn3-like"/>
    <property type="match status" value="1"/>
</dbReference>
<dbReference type="Gene3D" id="2.60.40.10">
    <property type="entry name" value="Immunoglobulins"/>
    <property type="match status" value="1"/>
</dbReference>
<dbReference type="PANTHER" id="PTHR42715:SF10">
    <property type="entry name" value="BETA-GLUCOSIDASE"/>
    <property type="match status" value="1"/>
</dbReference>
<evidence type="ECO:0000256" key="2">
    <source>
        <dbReference type="ARBA" id="ARBA00022801"/>
    </source>
</evidence>
<keyword evidence="2" id="KW-0378">Hydrolase</keyword>
<dbReference type="InterPro" id="IPR050288">
    <property type="entry name" value="Cellulose_deg_GH3"/>
</dbReference>
<comment type="similarity">
    <text evidence="1">Belongs to the glycosyl hydrolase 3 family.</text>
</comment>
<dbReference type="InterPro" id="IPR013783">
    <property type="entry name" value="Ig-like_fold"/>
</dbReference>
<organism evidence="4 5">
    <name type="scientific">Streptosporangium brasiliense</name>
    <dbReference type="NCBI Taxonomy" id="47480"/>
    <lineage>
        <taxon>Bacteria</taxon>
        <taxon>Bacillati</taxon>
        <taxon>Actinomycetota</taxon>
        <taxon>Actinomycetes</taxon>
        <taxon>Streptosporangiales</taxon>
        <taxon>Streptosporangiaceae</taxon>
        <taxon>Streptosporangium</taxon>
    </lineage>
</organism>
<reference evidence="4 5" key="1">
    <citation type="submission" date="2023-07" db="EMBL/GenBank/DDBJ databases">
        <title>Sequencing the genomes of 1000 actinobacteria strains.</title>
        <authorList>
            <person name="Klenk H.-P."/>
        </authorList>
    </citation>
    <scope>NUCLEOTIDE SEQUENCE [LARGE SCALE GENOMIC DNA]</scope>
    <source>
        <strain evidence="4 5">DSM 44109</strain>
    </source>
</reference>
<evidence type="ECO:0000313" key="4">
    <source>
        <dbReference type="EMBL" id="MDP9868131.1"/>
    </source>
</evidence>
<evidence type="ECO:0000256" key="1">
    <source>
        <dbReference type="ARBA" id="ARBA00005336"/>
    </source>
</evidence>